<protein>
    <submittedName>
        <fullName evidence="7">P-loop containing nucleoside triphosphate hydrolase protein</fullName>
    </submittedName>
</protein>
<feature type="compositionally biased region" description="Acidic residues" evidence="5">
    <location>
        <begin position="258"/>
        <end position="267"/>
    </location>
</feature>
<dbReference type="Gene3D" id="3.40.50.300">
    <property type="entry name" value="P-loop containing nucleotide triphosphate hydrolases"/>
    <property type="match status" value="2"/>
</dbReference>
<evidence type="ECO:0000256" key="3">
    <source>
        <dbReference type="ARBA" id="ARBA00022989"/>
    </source>
</evidence>
<keyword evidence="3" id="KW-1133">Transmembrane helix</keyword>
<evidence type="ECO:0000259" key="6">
    <source>
        <dbReference type="Pfam" id="PF00005"/>
    </source>
</evidence>
<keyword evidence="4" id="KW-0472">Membrane</keyword>
<dbReference type="Proteomes" id="UP000799291">
    <property type="component" value="Unassembled WGS sequence"/>
</dbReference>
<dbReference type="PANTHER" id="PTHR24221:SF503">
    <property type="entry name" value="MITOCHONDRIAL POTASSIUM CHANNEL ATP-BINDING SUBUNIT"/>
    <property type="match status" value="1"/>
</dbReference>
<dbReference type="GO" id="GO:0042626">
    <property type="term" value="F:ATPase-coupled transmembrane transporter activity"/>
    <property type="evidence" value="ECO:0007669"/>
    <property type="project" value="TreeGrafter"/>
</dbReference>
<organism evidence="7 8">
    <name type="scientific">Lentithecium fluviatile CBS 122367</name>
    <dbReference type="NCBI Taxonomy" id="1168545"/>
    <lineage>
        <taxon>Eukaryota</taxon>
        <taxon>Fungi</taxon>
        <taxon>Dikarya</taxon>
        <taxon>Ascomycota</taxon>
        <taxon>Pezizomycotina</taxon>
        <taxon>Dothideomycetes</taxon>
        <taxon>Pleosporomycetidae</taxon>
        <taxon>Pleosporales</taxon>
        <taxon>Massarineae</taxon>
        <taxon>Lentitheciaceae</taxon>
        <taxon>Lentithecium</taxon>
    </lineage>
</organism>
<evidence type="ECO:0000256" key="4">
    <source>
        <dbReference type="ARBA" id="ARBA00023136"/>
    </source>
</evidence>
<name>A0A6G1JAM4_9PLEO</name>
<reference evidence="7" key="1">
    <citation type="journal article" date="2020" name="Stud. Mycol.">
        <title>101 Dothideomycetes genomes: a test case for predicting lifestyles and emergence of pathogens.</title>
        <authorList>
            <person name="Haridas S."/>
            <person name="Albert R."/>
            <person name="Binder M."/>
            <person name="Bloem J."/>
            <person name="Labutti K."/>
            <person name="Salamov A."/>
            <person name="Andreopoulos B."/>
            <person name="Baker S."/>
            <person name="Barry K."/>
            <person name="Bills G."/>
            <person name="Bluhm B."/>
            <person name="Cannon C."/>
            <person name="Castanera R."/>
            <person name="Culley D."/>
            <person name="Daum C."/>
            <person name="Ezra D."/>
            <person name="Gonzalez J."/>
            <person name="Henrissat B."/>
            <person name="Kuo A."/>
            <person name="Liang C."/>
            <person name="Lipzen A."/>
            <person name="Lutzoni F."/>
            <person name="Magnuson J."/>
            <person name="Mondo S."/>
            <person name="Nolan M."/>
            <person name="Ohm R."/>
            <person name="Pangilinan J."/>
            <person name="Park H.-J."/>
            <person name="Ramirez L."/>
            <person name="Alfaro M."/>
            <person name="Sun H."/>
            <person name="Tritt A."/>
            <person name="Yoshinaga Y."/>
            <person name="Zwiers L.-H."/>
            <person name="Turgeon B."/>
            <person name="Goodwin S."/>
            <person name="Spatafora J."/>
            <person name="Crous P."/>
            <person name="Grigoriev I."/>
        </authorList>
    </citation>
    <scope>NUCLEOTIDE SEQUENCE</scope>
    <source>
        <strain evidence="7">CBS 122367</strain>
    </source>
</reference>
<dbReference type="InterPro" id="IPR027417">
    <property type="entry name" value="P-loop_NTPase"/>
</dbReference>
<proteinExistence type="predicted"/>
<dbReference type="GO" id="GO:0016020">
    <property type="term" value="C:membrane"/>
    <property type="evidence" value="ECO:0007669"/>
    <property type="project" value="UniProtKB-SubCell"/>
</dbReference>
<keyword evidence="2" id="KW-0812">Transmembrane</keyword>
<dbReference type="InterPro" id="IPR003439">
    <property type="entry name" value="ABC_transporter-like_ATP-bd"/>
</dbReference>
<dbReference type="GO" id="GO:0005524">
    <property type="term" value="F:ATP binding"/>
    <property type="evidence" value="ECO:0007669"/>
    <property type="project" value="InterPro"/>
</dbReference>
<evidence type="ECO:0000313" key="8">
    <source>
        <dbReference type="Proteomes" id="UP000799291"/>
    </source>
</evidence>
<dbReference type="Gene3D" id="1.20.1560.10">
    <property type="entry name" value="ABC transporter type 1, transmembrane domain"/>
    <property type="match status" value="1"/>
</dbReference>
<accession>A0A6G1JAM4</accession>
<evidence type="ECO:0000256" key="1">
    <source>
        <dbReference type="ARBA" id="ARBA00004141"/>
    </source>
</evidence>
<dbReference type="EMBL" id="MU005575">
    <property type="protein sequence ID" value="KAF2687280.1"/>
    <property type="molecule type" value="Genomic_DNA"/>
</dbReference>
<keyword evidence="8" id="KW-1185">Reference proteome</keyword>
<dbReference type="OrthoDB" id="6500128at2759"/>
<dbReference type="AlphaFoldDB" id="A0A6G1JAM4"/>
<sequence>MAFVGRQQMAKPRLNDQDIRHVTQSSLRETIGIVRQEQSFYNENTILETVRFARLDATDEEVYDACRNAAIHYQIMASPSGYHSQIGCGIKFSGGVRQRLFIAQLSLRNPNIVDDFAKIFKEHTTLIVTHRLSTIQHADQIIALNKGRIIERGTHDELLSLEGRYYQLCHKKKRTAKLESALERVKSDTEGPILAQPVIDLSDNKSDSSSIAKILQVDGASSSKAVAISWSDTPESTVRNRIRSLKDKFGGARKRDEDSDLEVDEGEEDLSPIRVLSPWVTDTNPLRSPPRRTIYIWKHSRDVKVSSISSPLSSPTGVATQEPLAFWPASTQSGIPVSLTPLSSPTRLRQDSGFQGHSVLPQSPGREASAVIQSWWMRMSMSPLHFIRLVPRLAASGE</sequence>
<feature type="compositionally biased region" description="Basic and acidic residues" evidence="5">
    <location>
        <begin position="248"/>
        <end position="257"/>
    </location>
</feature>
<dbReference type="InterPro" id="IPR039421">
    <property type="entry name" value="Type_1_exporter"/>
</dbReference>
<feature type="region of interest" description="Disordered" evidence="5">
    <location>
        <begin position="248"/>
        <end position="267"/>
    </location>
</feature>
<evidence type="ECO:0000313" key="7">
    <source>
        <dbReference type="EMBL" id="KAF2687280.1"/>
    </source>
</evidence>
<feature type="domain" description="ABC transporter" evidence="6">
    <location>
        <begin position="13"/>
        <end position="112"/>
    </location>
</feature>
<evidence type="ECO:0000256" key="2">
    <source>
        <dbReference type="ARBA" id="ARBA00022692"/>
    </source>
</evidence>
<dbReference type="GO" id="GO:0016887">
    <property type="term" value="F:ATP hydrolysis activity"/>
    <property type="evidence" value="ECO:0007669"/>
    <property type="project" value="InterPro"/>
</dbReference>
<comment type="subcellular location">
    <subcellularLocation>
        <location evidence="1">Membrane</location>
        <topology evidence="1">Multi-pass membrane protein</topology>
    </subcellularLocation>
</comment>
<gene>
    <name evidence="7" type="ORF">K458DRAFT_429229</name>
</gene>
<dbReference type="Pfam" id="PF00005">
    <property type="entry name" value="ABC_tran"/>
    <property type="match status" value="1"/>
</dbReference>
<dbReference type="PANTHER" id="PTHR24221">
    <property type="entry name" value="ATP-BINDING CASSETTE SUB-FAMILY B"/>
    <property type="match status" value="1"/>
</dbReference>
<dbReference type="SUPFAM" id="SSF52540">
    <property type="entry name" value="P-loop containing nucleoside triphosphate hydrolases"/>
    <property type="match status" value="1"/>
</dbReference>
<evidence type="ECO:0000256" key="5">
    <source>
        <dbReference type="SAM" id="MobiDB-lite"/>
    </source>
</evidence>
<keyword evidence="7" id="KW-0378">Hydrolase</keyword>
<dbReference type="InterPro" id="IPR036640">
    <property type="entry name" value="ABC1_TM_sf"/>
</dbReference>